<name>A0AC60P6H3_IXOPE</name>
<sequence length="404" mass="45516">MGRPRRLYSEQEEEERKERRRAQQLEWQRNKRRQGAIASSSSASSISESLAKENIARLERRRERNRLYERRRRANKTDEDRAREAQRKWEARRRRNATPAEQFPGVTPRFRREFVENLSGLTWNRGHFGPDEFQIAPRMTGRKEEKSANGWGGSRDESTISANAIKTEPPEYVEQDEEPSCHLVSVKSGEPPDPMDVTKVTFHTNPGLGAAAPKEFRQDAVPVNPIGSYSVLARPPQWVFPANSDKAQPQVKVIYFRKVEQGIAMQPVMTTLPVAAGAVSPGGQVPTAGRHARVASWFRIGHTHLTHGYLLRGEDAPTSHVPSSCITCASLQHMHRCYTLIAQTRRHYTCGSCRKLFTGSTSSSLLRCFGEFGVQFGSRYGKSHVRRGGGRSGSLRRKAAAVAR</sequence>
<dbReference type="EMBL" id="JABSTQ010011139">
    <property type="protein sequence ID" value="KAG0414867.1"/>
    <property type="molecule type" value="Genomic_DNA"/>
</dbReference>
<keyword evidence="2" id="KW-1185">Reference proteome</keyword>
<dbReference type="Proteomes" id="UP000805193">
    <property type="component" value="Unassembled WGS sequence"/>
</dbReference>
<evidence type="ECO:0000313" key="2">
    <source>
        <dbReference type="Proteomes" id="UP000805193"/>
    </source>
</evidence>
<gene>
    <name evidence="1" type="ORF">HPB47_007944</name>
</gene>
<evidence type="ECO:0000313" key="1">
    <source>
        <dbReference type="EMBL" id="KAG0414867.1"/>
    </source>
</evidence>
<reference evidence="1 2" key="1">
    <citation type="journal article" date="2020" name="Cell">
        <title>Large-Scale Comparative Analyses of Tick Genomes Elucidate Their Genetic Diversity and Vector Capacities.</title>
        <authorList>
            <consortium name="Tick Genome and Microbiome Consortium (TIGMIC)"/>
            <person name="Jia N."/>
            <person name="Wang J."/>
            <person name="Shi W."/>
            <person name="Du L."/>
            <person name="Sun Y."/>
            <person name="Zhan W."/>
            <person name="Jiang J.F."/>
            <person name="Wang Q."/>
            <person name="Zhang B."/>
            <person name="Ji P."/>
            <person name="Bell-Sakyi L."/>
            <person name="Cui X.M."/>
            <person name="Yuan T.T."/>
            <person name="Jiang B.G."/>
            <person name="Yang W.F."/>
            <person name="Lam T.T."/>
            <person name="Chang Q.C."/>
            <person name="Ding S.J."/>
            <person name="Wang X.J."/>
            <person name="Zhu J.G."/>
            <person name="Ruan X.D."/>
            <person name="Zhao L."/>
            <person name="Wei J.T."/>
            <person name="Ye R.Z."/>
            <person name="Que T.C."/>
            <person name="Du C.H."/>
            <person name="Zhou Y.H."/>
            <person name="Cheng J.X."/>
            <person name="Dai P.F."/>
            <person name="Guo W.B."/>
            <person name="Han X.H."/>
            <person name="Huang E.J."/>
            <person name="Li L.F."/>
            <person name="Wei W."/>
            <person name="Gao Y.C."/>
            <person name="Liu J.Z."/>
            <person name="Shao H.Z."/>
            <person name="Wang X."/>
            <person name="Wang C.C."/>
            <person name="Yang T.C."/>
            <person name="Huo Q.B."/>
            <person name="Li W."/>
            <person name="Chen H.Y."/>
            <person name="Chen S.E."/>
            <person name="Zhou L.G."/>
            <person name="Ni X.B."/>
            <person name="Tian J.H."/>
            <person name="Sheng Y."/>
            <person name="Liu T."/>
            <person name="Pan Y.S."/>
            <person name="Xia L.Y."/>
            <person name="Li J."/>
            <person name="Zhao F."/>
            <person name="Cao W.C."/>
        </authorList>
    </citation>
    <scope>NUCLEOTIDE SEQUENCE [LARGE SCALE GENOMIC DNA]</scope>
    <source>
        <strain evidence="1">Iper-2018</strain>
    </source>
</reference>
<proteinExistence type="predicted"/>
<organism evidence="1 2">
    <name type="scientific">Ixodes persulcatus</name>
    <name type="common">Taiga tick</name>
    <dbReference type="NCBI Taxonomy" id="34615"/>
    <lineage>
        <taxon>Eukaryota</taxon>
        <taxon>Metazoa</taxon>
        <taxon>Ecdysozoa</taxon>
        <taxon>Arthropoda</taxon>
        <taxon>Chelicerata</taxon>
        <taxon>Arachnida</taxon>
        <taxon>Acari</taxon>
        <taxon>Parasitiformes</taxon>
        <taxon>Ixodida</taxon>
        <taxon>Ixodoidea</taxon>
        <taxon>Ixodidae</taxon>
        <taxon>Ixodinae</taxon>
        <taxon>Ixodes</taxon>
    </lineage>
</organism>
<accession>A0AC60P6H3</accession>
<protein>
    <submittedName>
        <fullName evidence="1">Uncharacterized protein</fullName>
    </submittedName>
</protein>
<comment type="caution">
    <text evidence="1">The sequence shown here is derived from an EMBL/GenBank/DDBJ whole genome shotgun (WGS) entry which is preliminary data.</text>
</comment>